<dbReference type="EMBL" id="QTSX02006528">
    <property type="protein sequence ID" value="KAJ9053341.1"/>
    <property type="molecule type" value="Genomic_DNA"/>
</dbReference>
<dbReference type="Proteomes" id="UP001165960">
    <property type="component" value="Unassembled WGS sequence"/>
</dbReference>
<proteinExistence type="predicted"/>
<name>A0ACC2RTB6_9FUNG</name>
<comment type="caution">
    <text evidence="1">The sequence shown here is derived from an EMBL/GenBank/DDBJ whole genome shotgun (WGS) entry which is preliminary data.</text>
</comment>
<protein>
    <submittedName>
        <fullName evidence="1">Uncharacterized protein</fullName>
    </submittedName>
</protein>
<gene>
    <name evidence="1" type="ORF">DSO57_1025051</name>
</gene>
<reference evidence="1" key="1">
    <citation type="submission" date="2022-04" db="EMBL/GenBank/DDBJ databases">
        <title>Genome of the entomopathogenic fungus Entomophthora muscae.</title>
        <authorList>
            <person name="Elya C."/>
            <person name="Lovett B.R."/>
            <person name="Lee E."/>
            <person name="Macias A.M."/>
            <person name="Hajek A.E."/>
            <person name="De Bivort B.L."/>
            <person name="Kasson M.T."/>
            <person name="De Fine Licht H.H."/>
            <person name="Stajich J.E."/>
        </authorList>
    </citation>
    <scope>NUCLEOTIDE SEQUENCE</scope>
    <source>
        <strain evidence="1">Berkeley</strain>
    </source>
</reference>
<keyword evidence="2" id="KW-1185">Reference proteome</keyword>
<accession>A0ACC2RTB6</accession>
<sequence length="210" mass="24276">MDKQLSLLKSFQEQLNGHHFGQSVGPSQNPQEEFRSHRMSSFADLEMETTCSSFSQQTHKKYIDDIEEDTLDGCWPGNHQSIPASEESSWAQEFRLPRISQKQNHCISYKTLMIREPYLSNEVNFRGSWEPASIMQPIQHDEQDVTQKSYSTSCTNIEDAVQEIYDLHLHTSSTSNWSWKHPKQPYSAACATPSDDSILRLKMLLKHFSF</sequence>
<evidence type="ECO:0000313" key="2">
    <source>
        <dbReference type="Proteomes" id="UP001165960"/>
    </source>
</evidence>
<organism evidence="1 2">
    <name type="scientific">Entomophthora muscae</name>
    <dbReference type="NCBI Taxonomy" id="34485"/>
    <lineage>
        <taxon>Eukaryota</taxon>
        <taxon>Fungi</taxon>
        <taxon>Fungi incertae sedis</taxon>
        <taxon>Zoopagomycota</taxon>
        <taxon>Entomophthoromycotina</taxon>
        <taxon>Entomophthoromycetes</taxon>
        <taxon>Entomophthorales</taxon>
        <taxon>Entomophthoraceae</taxon>
        <taxon>Entomophthora</taxon>
    </lineage>
</organism>
<evidence type="ECO:0000313" key="1">
    <source>
        <dbReference type="EMBL" id="KAJ9053341.1"/>
    </source>
</evidence>